<keyword evidence="9" id="KW-0576">Peroxisome</keyword>
<evidence type="ECO:0000256" key="5">
    <source>
        <dbReference type="ARBA" id="ARBA00022827"/>
    </source>
</evidence>
<dbReference type="AlphaFoldDB" id="A0A8T2U950"/>
<dbReference type="PANTHER" id="PTHR10909">
    <property type="entry name" value="ELECTRON TRANSPORT OXIDOREDUCTASE"/>
    <property type="match status" value="1"/>
</dbReference>
<name>A0A8T2U950_CERRI</name>
<dbReference type="InterPro" id="IPR009100">
    <property type="entry name" value="AcylCoA_DH/oxidase_NM_dom_sf"/>
</dbReference>
<gene>
    <name evidence="18" type="ORF">KP509_08G071700</name>
</gene>
<keyword evidence="6" id="KW-0276">Fatty acid metabolism</keyword>
<dbReference type="Pfam" id="PF22924">
    <property type="entry name" value="ACOX_C_alpha1"/>
    <property type="match status" value="1"/>
</dbReference>
<keyword evidence="19" id="KW-1185">Reference proteome</keyword>
<evidence type="ECO:0000256" key="10">
    <source>
        <dbReference type="PIRNR" id="PIRNR000168"/>
    </source>
</evidence>
<dbReference type="Gene3D" id="1.20.140.10">
    <property type="entry name" value="Butyryl-CoA Dehydrogenase, subunit A, domain 3"/>
    <property type="match status" value="2"/>
</dbReference>
<evidence type="ECO:0000256" key="9">
    <source>
        <dbReference type="ARBA" id="ARBA00023140"/>
    </source>
</evidence>
<keyword evidence="13" id="KW-0732">Signal</keyword>
<evidence type="ECO:0000256" key="13">
    <source>
        <dbReference type="SAM" id="SignalP"/>
    </source>
</evidence>
<dbReference type="InterPro" id="IPR012258">
    <property type="entry name" value="Acyl-CoA_oxidase"/>
</dbReference>
<feature type="domain" description="Acyl-coenzyme A oxidase N-terminal" evidence="16">
    <location>
        <begin position="36"/>
        <end position="151"/>
    </location>
</feature>
<evidence type="ECO:0000313" key="18">
    <source>
        <dbReference type="EMBL" id="KAH7431892.1"/>
    </source>
</evidence>
<dbReference type="GO" id="GO:0001676">
    <property type="term" value="P:long-chain fatty acid metabolic process"/>
    <property type="evidence" value="ECO:0007669"/>
    <property type="project" value="TreeGrafter"/>
</dbReference>
<proteinExistence type="inferred from homology"/>
<dbReference type="GO" id="GO:0003997">
    <property type="term" value="F:acyl-CoA oxidase activity"/>
    <property type="evidence" value="ECO:0007669"/>
    <property type="project" value="InterPro"/>
</dbReference>
<dbReference type="Pfam" id="PF14749">
    <property type="entry name" value="Acyl-CoA_ox_N"/>
    <property type="match status" value="1"/>
</dbReference>
<dbReference type="InterPro" id="IPR029320">
    <property type="entry name" value="Acyl-CoA_ox_N"/>
</dbReference>
<dbReference type="InterPro" id="IPR055060">
    <property type="entry name" value="ACOX_C_alpha1"/>
</dbReference>
<dbReference type="InterPro" id="IPR036250">
    <property type="entry name" value="AcylCo_DH-like_C"/>
</dbReference>
<evidence type="ECO:0000256" key="7">
    <source>
        <dbReference type="ARBA" id="ARBA00023002"/>
    </source>
</evidence>
<dbReference type="PIRSF" id="PIRSF000168">
    <property type="entry name" value="Acyl-CoA_oxidase"/>
    <property type="match status" value="1"/>
</dbReference>
<feature type="domain" description="Acyl-CoA oxidase C-alpha1" evidence="17">
    <location>
        <begin position="297"/>
        <end position="458"/>
    </location>
</feature>
<dbReference type="SUPFAM" id="SSF56645">
    <property type="entry name" value="Acyl-CoA dehydrogenase NM domain-like"/>
    <property type="match status" value="1"/>
</dbReference>
<dbReference type="PANTHER" id="PTHR10909:SF250">
    <property type="entry name" value="PEROXISOMAL ACYL-COENZYME A OXIDASE 1"/>
    <property type="match status" value="1"/>
</dbReference>
<feature type="binding site" evidence="12">
    <location>
        <position position="196"/>
    </location>
    <ligand>
        <name>FAD</name>
        <dbReference type="ChEBI" id="CHEBI:57692"/>
    </ligand>
</feature>
<evidence type="ECO:0000256" key="4">
    <source>
        <dbReference type="ARBA" id="ARBA00022630"/>
    </source>
</evidence>
<feature type="domain" description="Acyl-CoA oxidase C-terminal" evidence="14">
    <location>
        <begin position="499"/>
        <end position="675"/>
    </location>
</feature>
<evidence type="ECO:0000256" key="1">
    <source>
        <dbReference type="ARBA" id="ARBA00001974"/>
    </source>
</evidence>
<dbReference type="FunFam" id="1.10.540.10:FF:000015">
    <property type="entry name" value="Acyl-coenzyme A oxidase"/>
    <property type="match status" value="1"/>
</dbReference>
<organism evidence="18 19">
    <name type="scientific">Ceratopteris richardii</name>
    <name type="common">Triangle waterfern</name>
    <dbReference type="NCBI Taxonomy" id="49495"/>
    <lineage>
        <taxon>Eukaryota</taxon>
        <taxon>Viridiplantae</taxon>
        <taxon>Streptophyta</taxon>
        <taxon>Embryophyta</taxon>
        <taxon>Tracheophyta</taxon>
        <taxon>Polypodiopsida</taxon>
        <taxon>Polypodiidae</taxon>
        <taxon>Polypodiales</taxon>
        <taxon>Pteridineae</taxon>
        <taxon>Pteridaceae</taxon>
        <taxon>Parkerioideae</taxon>
        <taxon>Ceratopteris</taxon>
    </lineage>
</organism>
<dbReference type="InterPro" id="IPR002655">
    <property type="entry name" value="Acyl-CoA_oxidase_C"/>
</dbReference>
<dbReference type="InterPro" id="IPR006091">
    <property type="entry name" value="Acyl-CoA_Oxase/DH_mid-dom"/>
</dbReference>
<evidence type="ECO:0000259" key="17">
    <source>
        <dbReference type="Pfam" id="PF22924"/>
    </source>
</evidence>
<dbReference type="OrthoDB" id="538336at2759"/>
<dbReference type="GO" id="GO:0005504">
    <property type="term" value="F:fatty acid binding"/>
    <property type="evidence" value="ECO:0007669"/>
    <property type="project" value="TreeGrafter"/>
</dbReference>
<dbReference type="SUPFAM" id="SSF47203">
    <property type="entry name" value="Acyl-CoA dehydrogenase C-terminal domain-like"/>
    <property type="match status" value="2"/>
</dbReference>
<feature type="chain" id="PRO_5035790202" description="Acyl-coenzyme A oxidase" evidence="13">
    <location>
        <begin position="20"/>
        <end position="685"/>
    </location>
</feature>
<evidence type="ECO:0000259" key="16">
    <source>
        <dbReference type="Pfam" id="PF14749"/>
    </source>
</evidence>
<evidence type="ECO:0000256" key="6">
    <source>
        <dbReference type="ARBA" id="ARBA00022832"/>
    </source>
</evidence>
<evidence type="ECO:0000256" key="12">
    <source>
        <dbReference type="PIRSR" id="PIRSR000168-2"/>
    </source>
</evidence>
<evidence type="ECO:0000256" key="3">
    <source>
        <dbReference type="ARBA" id="ARBA00006288"/>
    </source>
</evidence>
<accession>A0A8T2U950</accession>
<dbReference type="Gene3D" id="1.10.540.10">
    <property type="entry name" value="Acyl-CoA dehydrogenase/oxidase, N-terminal domain"/>
    <property type="match status" value="1"/>
</dbReference>
<evidence type="ECO:0000259" key="15">
    <source>
        <dbReference type="Pfam" id="PF02770"/>
    </source>
</evidence>
<dbReference type="GO" id="GO:0055088">
    <property type="term" value="P:lipid homeostasis"/>
    <property type="evidence" value="ECO:0007669"/>
    <property type="project" value="TreeGrafter"/>
</dbReference>
<sequence>MRSLLISKALFIALHLGGCKMEMKTLAQERSKAEFDVEAMKVVWAGGEASLRLNQRMAELVANDPEFQKDSRVMQTRSELLKDTFRKAAHAWELINKLHFTEEEARCLRKHIDQPSYADLHWGVFIPAIKGQATDAQQKKWLPLAYSQAIIGCYAQTELGHGSNVQRLETTATFEPSTDGFIVNTPTIAATKWWPGGLGKVSTHAIVHARLLTNGKDYGIHAFIVQIRSLEDHQPLPGITVADIGTKFGSRAYNSVDNGLLRFNNVHIPRENMLMRLATVTKEGKYVHSNVPTQLAYGAMVNVRKSIVMDASYSLARAVTIAVRYSAVRRQFGVQDGQPEMQVLDYMTQQSRLFPLLATAYAYRFLGQWMSSLYSDTMACFENNDFSTLPEVHACTAGLKSIATSTTADGIEECRKLCGGHGYLTSSGLPDLFAVYVPSCTYEGDNVILLLQVARYLMKTLKFLGSGKEPSGTAAYLSNVTELVSKNCEVAKESDWISPKTLRYAFEARSARLALKCATQIAAASTQDEGFSEASCELLGASRAHCELIIVTRFMGALEREIPGRGVKNQLQILCNIYALSLVTTRAGDFLMTGYLSPEQVELAKSQLRDLFKKVRHNAVSLVDAFDYTDFYLGSSLGRYDGNVYESLYNEALKDPTNASAVTEGYTEFIRPILKQQLGTSMSRL</sequence>
<evidence type="ECO:0000259" key="14">
    <source>
        <dbReference type="Pfam" id="PF01756"/>
    </source>
</evidence>
<comment type="cofactor">
    <cofactor evidence="1">
        <name>FAD</name>
        <dbReference type="ChEBI" id="CHEBI:57692"/>
    </cofactor>
</comment>
<keyword evidence="4 10" id="KW-0285">Flavoprotein</keyword>
<dbReference type="FunFam" id="1.20.140.10:FF:000005">
    <property type="entry name" value="Acyl-coenzyme A oxidase"/>
    <property type="match status" value="1"/>
</dbReference>
<dbReference type="Proteomes" id="UP000825935">
    <property type="component" value="Chromosome 8"/>
</dbReference>
<dbReference type="FunFam" id="2.40.110.10:FF:000075">
    <property type="entry name" value="Acyl-coenzyme A oxidase"/>
    <property type="match status" value="1"/>
</dbReference>
<comment type="similarity">
    <text evidence="3 10">Belongs to the acyl-CoA oxidase family.</text>
</comment>
<dbReference type="Pfam" id="PF02770">
    <property type="entry name" value="Acyl-CoA_dh_M"/>
    <property type="match status" value="1"/>
</dbReference>
<evidence type="ECO:0000256" key="8">
    <source>
        <dbReference type="ARBA" id="ARBA00023098"/>
    </source>
</evidence>
<dbReference type="InterPro" id="IPR046373">
    <property type="entry name" value="Acyl-CoA_Oxase/DH_mid-dom_sf"/>
</dbReference>
<feature type="domain" description="Acyl-CoA oxidase/dehydrogenase middle" evidence="15">
    <location>
        <begin position="153"/>
        <end position="265"/>
    </location>
</feature>
<dbReference type="EMBL" id="CM035413">
    <property type="protein sequence ID" value="KAH7431892.1"/>
    <property type="molecule type" value="Genomic_DNA"/>
</dbReference>
<feature type="binding site" evidence="12">
    <location>
        <position position="157"/>
    </location>
    <ligand>
        <name>FAD</name>
        <dbReference type="ChEBI" id="CHEBI:57692"/>
    </ligand>
</feature>
<evidence type="ECO:0000313" key="19">
    <source>
        <dbReference type="Proteomes" id="UP000825935"/>
    </source>
</evidence>
<dbReference type="InterPro" id="IPR037069">
    <property type="entry name" value="AcylCoA_DH/ox_N_sf"/>
</dbReference>
<evidence type="ECO:0000256" key="11">
    <source>
        <dbReference type="PIRSR" id="PIRSR000168-1"/>
    </source>
</evidence>
<dbReference type="GO" id="GO:0005777">
    <property type="term" value="C:peroxisome"/>
    <property type="evidence" value="ECO:0007669"/>
    <property type="project" value="UniProtKB-SubCell"/>
</dbReference>
<reference evidence="18" key="1">
    <citation type="submission" date="2021-08" db="EMBL/GenBank/DDBJ databases">
        <title>WGS assembly of Ceratopteris richardii.</title>
        <authorList>
            <person name="Marchant D.B."/>
            <person name="Chen G."/>
            <person name="Jenkins J."/>
            <person name="Shu S."/>
            <person name="Leebens-Mack J."/>
            <person name="Grimwood J."/>
            <person name="Schmutz J."/>
            <person name="Soltis P."/>
            <person name="Soltis D."/>
            <person name="Chen Z.-H."/>
        </authorList>
    </citation>
    <scope>NUCLEOTIDE SEQUENCE</scope>
    <source>
        <strain evidence="18">Whitten #5841</strain>
        <tissue evidence="18">Leaf</tissue>
    </source>
</reference>
<evidence type="ECO:0000256" key="2">
    <source>
        <dbReference type="ARBA" id="ARBA00004275"/>
    </source>
</evidence>
<dbReference type="Pfam" id="PF01756">
    <property type="entry name" value="ACOX"/>
    <property type="match status" value="1"/>
</dbReference>
<dbReference type="OMA" id="ICTRFSA"/>
<dbReference type="Gene3D" id="2.40.110.10">
    <property type="entry name" value="Butyryl-CoA Dehydrogenase, subunit A, domain 2"/>
    <property type="match status" value="1"/>
</dbReference>
<keyword evidence="8" id="KW-0443">Lipid metabolism</keyword>
<feature type="active site" description="Proton acceptor" evidence="11">
    <location>
        <position position="443"/>
    </location>
</feature>
<dbReference type="FunFam" id="1.20.140.10:FF:000013">
    <property type="entry name" value="Acyl-coenzyme A oxidase"/>
    <property type="match status" value="1"/>
</dbReference>
<comment type="subcellular location">
    <subcellularLocation>
        <location evidence="2">Peroxisome</location>
    </subcellularLocation>
</comment>
<dbReference type="GO" id="GO:0071949">
    <property type="term" value="F:FAD binding"/>
    <property type="evidence" value="ECO:0007669"/>
    <property type="project" value="InterPro"/>
</dbReference>
<comment type="caution">
    <text evidence="18">The sequence shown here is derived from an EMBL/GenBank/DDBJ whole genome shotgun (WGS) entry which is preliminary data.</text>
</comment>
<protein>
    <recommendedName>
        <fullName evidence="10">Acyl-coenzyme A oxidase</fullName>
    </recommendedName>
</protein>
<dbReference type="GO" id="GO:0033540">
    <property type="term" value="P:fatty acid beta-oxidation using acyl-CoA oxidase"/>
    <property type="evidence" value="ECO:0007669"/>
    <property type="project" value="TreeGrafter"/>
</dbReference>
<keyword evidence="7" id="KW-0560">Oxidoreductase</keyword>
<keyword evidence="5 10" id="KW-0274">FAD</keyword>
<feature type="signal peptide" evidence="13">
    <location>
        <begin position="1"/>
        <end position="19"/>
    </location>
</feature>